<proteinExistence type="predicted"/>
<dbReference type="Pfam" id="PF11917">
    <property type="entry name" value="DUF3435"/>
    <property type="match status" value="1"/>
</dbReference>
<keyword evidence="2" id="KW-1185">Reference proteome</keyword>
<accession>A0A232LNX0</accession>
<organism evidence="1 2">
    <name type="scientific">Elaphomyces granulatus</name>
    <dbReference type="NCBI Taxonomy" id="519963"/>
    <lineage>
        <taxon>Eukaryota</taxon>
        <taxon>Fungi</taxon>
        <taxon>Dikarya</taxon>
        <taxon>Ascomycota</taxon>
        <taxon>Pezizomycotina</taxon>
        <taxon>Eurotiomycetes</taxon>
        <taxon>Eurotiomycetidae</taxon>
        <taxon>Eurotiales</taxon>
        <taxon>Elaphomycetaceae</taxon>
        <taxon>Elaphomyces</taxon>
    </lineage>
</organism>
<dbReference type="OrthoDB" id="4367764at2759"/>
<evidence type="ECO:0000313" key="1">
    <source>
        <dbReference type="EMBL" id="OXV05845.1"/>
    </source>
</evidence>
<sequence length="213" mass="24671">MSIIQPVVNVDDLLYLTYHTVAISNIWFPTARSRQQHSTLRKMMAATAARPGTLVESTGYIQSNDCLKYKDLELYMIKNLEVPTCKALVLRVKHRLNKGKRRPIFTYIERNDNLGLCVIQDILEYAFEDNVFSSPYIIWRYTDIPNHRLSVPIHFKDSKKEVPVFRRATRDDEGNWVTYATAMEDGRRLCKSAGPKDLGTLYKYRYGAAENLD</sequence>
<evidence type="ECO:0000313" key="2">
    <source>
        <dbReference type="Proteomes" id="UP000243515"/>
    </source>
</evidence>
<name>A0A232LNX0_9EURO</name>
<feature type="non-terminal residue" evidence="1">
    <location>
        <position position="213"/>
    </location>
</feature>
<dbReference type="EMBL" id="NPHW01006389">
    <property type="protein sequence ID" value="OXV05845.1"/>
    <property type="molecule type" value="Genomic_DNA"/>
</dbReference>
<dbReference type="AlphaFoldDB" id="A0A232LNX0"/>
<protein>
    <submittedName>
        <fullName evidence="1">Uncharacterized protein</fullName>
    </submittedName>
</protein>
<reference evidence="1 2" key="1">
    <citation type="journal article" date="2015" name="Environ. Microbiol.">
        <title>Metagenome sequence of Elaphomyces granulatus from sporocarp tissue reveals Ascomycota ectomycorrhizal fingerprints of genome expansion and a Proteobacteria-rich microbiome.</title>
        <authorList>
            <person name="Quandt C.A."/>
            <person name="Kohler A."/>
            <person name="Hesse C.N."/>
            <person name="Sharpton T.J."/>
            <person name="Martin F."/>
            <person name="Spatafora J.W."/>
        </authorList>
    </citation>
    <scope>NUCLEOTIDE SEQUENCE [LARGE SCALE GENOMIC DNA]</scope>
    <source>
        <strain evidence="1 2">OSC145934</strain>
    </source>
</reference>
<comment type="caution">
    <text evidence="1">The sequence shown here is derived from an EMBL/GenBank/DDBJ whole genome shotgun (WGS) entry which is preliminary data.</text>
</comment>
<dbReference type="InterPro" id="IPR021842">
    <property type="entry name" value="DUF3435"/>
</dbReference>
<dbReference type="PANTHER" id="PTHR37535:SF4">
    <property type="entry name" value="FLUG DOMAIN-CONTAINING PROTEIN"/>
    <property type="match status" value="1"/>
</dbReference>
<dbReference type="Proteomes" id="UP000243515">
    <property type="component" value="Unassembled WGS sequence"/>
</dbReference>
<gene>
    <name evidence="1" type="ORF">Egran_06385</name>
</gene>
<dbReference type="PANTHER" id="PTHR37535">
    <property type="entry name" value="FLUG DOMAIN PROTEIN"/>
    <property type="match status" value="1"/>
</dbReference>